<name>A0ABX1W9Y4_9RHOB</name>
<evidence type="ECO:0000313" key="1">
    <source>
        <dbReference type="EMBL" id="NOD30061.1"/>
    </source>
</evidence>
<keyword evidence="2" id="KW-1185">Reference proteome</keyword>
<dbReference type="SUPFAM" id="SSF53850">
    <property type="entry name" value="Periplasmic binding protein-like II"/>
    <property type="match status" value="1"/>
</dbReference>
<evidence type="ECO:0000313" key="2">
    <source>
        <dbReference type="Proteomes" id="UP000599383"/>
    </source>
</evidence>
<dbReference type="Pfam" id="PF12974">
    <property type="entry name" value="Phosphonate-bd"/>
    <property type="match status" value="1"/>
</dbReference>
<comment type="caution">
    <text evidence="1">The sequence shown here is derived from an EMBL/GenBank/DDBJ whole genome shotgun (WGS) entry which is preliminary data.</text>
</comment>
<accession>A0ABX1W9Y4</accession>
<proteinExistence type="predicted"/>
<gene>
    <name evidence="1" type="ORF">GS617_07265</name>
</gene>
<dbReference type="Proteomes" id="UP000599383">
    <property type="component" value="Unassembled WGS sequence"/>
</dbReference>
<protein>
    <submittedName>
        <fullName evidence="1">PhnD/SsuA/transferrin family substrate-binding protein</fullName>
    </submittedName>
</protein>
<reference evidence="1 2" key="1">
    <citation type="submission" date="2019-12" db="EMBL/GenBank/DDBJ databases">
        <title>Ruegeria JWLKs population differentiation of coral mucus and skeleton niches.</title>
        <authorList>
            <person name="Luo D."/>
        </authorList>
    </citation>
    <scope>NUCLEOTIDE SEQUENCE [LARGE SCALE GENOMIC DNA]</scope>
    <source>
        <strain evidence="1 2">HKCCD6238</strain>
    </source>
</reference>
<sequence length="255" mass="27626">MIAMLGMYDMPALQAANDRFWNLIRAQLGSGPEHLTRDKDVWTVWRDPKLILAQTCGMPFRTRLHGHVQLVGTPDYGLPGCPPGYYCSVFVSRNDDDRDLAGLSTGVFAYNESLSQSGWAAPITHMTQANLHPAGLLETGGHALSAQAVADGKADFAALDMLTWLMLQQHSNLGTKLRELARTTPTPTLPYITSMGQNPQVVAGAVRAAIDQLCDDDQRLLHIRGLIDIPAAHYLAVPTPAPPKDGGSTTAQFVD</sequence>
<dbReference type="EMBL" id="WVQY01000002">
    <property type="protein sequence ID" value="NOD30061.1"/>
    <property type="molecule type" value="Genomic_DNA"/>
</dbReference>
<dbReference type="Gene3D" id="3.40.190.10">
    <property type="entry name" value="Periplasmic binding protein-like II"/>
    <property type="match status" value="1"/>
</dbReference>
<dbReference type="PANTHER" id="PTHR35841">
    <property type="entry name" value="PHOSPHONATES-BINDING PERIPLASMIC PROTEIN"/>
    <property type="match status" value="1"/>
</dbReference>
<organism evidence="1 2">
    <name type="scientific">Ruegeria atlantica</name>
    <dbReference type="NCBI Taxonomy" id="81569"/>
    <lineage>
        <taxon>Bacteria</taxon>
        <taxon>Pseudomonadati</taxon>
        <taxon>Pseudomonadota</taxon>
        <taxon>Alphaproteobacteria</taxon>
        <taxon>Rhodobacterales</taxon>
        <taxon>Roseobacteraceae</taxon>
        <taxon>Ruegeria</taxon>
    </lineage>
</organism>
<dbReference type="PANTHER" id="PTHR35841:SF1">
    <property type="entry name" value="PHOSPHONATES-BINDING PERIPLASMIC PROTEIN"/>
    <property type="match status" value="1"/>
</dbReference>